<evidence type="ECO:0000313" key="3">
    <source>
        <dbReference type="EMBL" id="GAA1857761.1"/>
    </source>
</evidence>
<reference evidence="3 4" key="1">
    <citation type="journal article" date="2019" name="Int. J. Syst. Evol. Microbiol.">
        <title>The Global Catalogue of Microorganisms (GCM) 10K type strain sequencing project: providing services to taxonomists for standard genome sequencing and annotation.</title>
        <authorList>
            <consortium name="The Broad Institute Genomics Platform"/>
            <consortium name="The Broad Institute Genome Sequencing Center for Infectious Disease"/>
            <person name="Wu L."/>
            <person name="Ma J."/>
        </authorList>
    </citation>
    <scope>NUCLEOTIDE SEQUENCE [LARGE SCALE GENOMIC DNA]</scope>
    <source>
        <strain evidence="3 4">JCM 16009</strain>
    </source>
</reference>
<dbReference type="CDD" id="cd16936">
    <property type="entry name" value="HATPase_RsbW-like"/>
    <property type="match status" value="1"/>
</dbReference>
<gene>
    <name evidence="3" type="ORF">GCM10009836_42410</name>
</gene>
<feature type="domain" description="Histidine kinase/HSP90-like ATPase" evidence="2">
    <location>
        <begin position="25"/>
        <end position="141"/>
    </location>
</feature>
<comment type="caution">
    <text evidence="3">The sequence shown here is derived from an EMBL/GenBank/DDBJ whole genome shotgun (WGS) entry which is preliminary data.</text>
</comment>
<dbReference type="PANTHER" id="PTHR35526">
    <property type="entry name" value="ANTI-SIGMA-F FACTOR RSBW-RELATED"/>
    <property type="match status" value="1"/>
</dbReference>
<evidence type="ECO:0000256" key="1">
    <source>
        <dbReference type="ARBA" id="ARBA00022527"/>
    </source>
</evidence>
<dbReference type="InterPro" id="IPR050267">
    <property type="entry name" value="Anti-sigma-factor_SerPK"/>
</dbReference>
<dbReference type="Pfam" id="PF13581">
    <property type="entry name" value="HATPase_c_2"/>
    <property type="match status" value="1"/>
</dbReference>
<dbReference type="InterPro" id="IPR036890">
    <property type="entry name" value="HATPase_C_sf"/>
</dbReference>
<keyword evidence="1" id="KW-0808">Transferase</keyword>
<keyword evidence="4" id="KW-1185">Reference proteome</keyword>
<keyword evidence="1" id="KW-0418">Kinase</keyword>
<keyword evidence="1" id="KW-0723">Serine/threonine-protein kinase</keyword>
<evidence type="ECO:0000259" key="2">
    <source>
        <dbReference type="Pfam" id="PF13581"/>
    </source>
</evidence>
<name>A0ABN2N8N6_9PSEU</name>
<accession>A0ABN2N8N6</accession>
<proteinExistence type="predicted"/>
<organism evidence="3 4">
    <name type="scientific">Pseudonocardia ailaonensis</name>
    <dbReference type="NCBI Taxonomy" id="367279"/>
    <lineage>
        <taxon>Bacteria</taxon>
        <taxon>Bacillati</taxon>
        <taxon>Actinomycetota</taxon>
        <taxon>Actinomycetes</taxon>
        <taxon>Pseudonocardiales</taxon>
        <taxon>Pseudonocardiaceae</taxon>
        <taxon>Pseudonocardia</taxon>
    </lineage>
</organism>
<protein>
    <recommendedName>
        <fullName evidence="2">Histidine kinase/HSP90-like ATPase domain-containing protein</fullName>
    </recommendedName>
</protein>
<sequence>MGAAGEQGGRGWDGVPGRLDIVIPAESWLLGVLRRAVAVWLSSAGRPQDDAEPLLFAIGEIVGNSIDHAHPGETIGRISVTVVCERGADGLVTARVEVSDDGRWRVATACAGRGNGLALVAAVTSQLDVVPSPTGTRVSLTSRPVALRSRAAGPSRSR</sequence>
<dbReference type="Gene3D" id="3.30.565.10">
    <property type="entry name" value="Histidine kinase-like ATPase, C-terminal domain"/>
    <property type="match status" value="1"/>
</dbReference>
<evidence type="ECO:0000313" key="4">
    <source>
        <dbReference type="Proteomes" id="UP001500449"/>
    </source>
</evidence>
<dbReference type="InterPro" id="IPR003594">
    <property type="entry name" value="HATPase_dom"/>
</dbReference>
<dbReference type="EMBL" id="BAAAQK010000015">
    <property type="protein sequence ID" value="GAA1857761.1"/>
    <property type="molecule type" value="Genomic_DNA"/>
</dbReference>
<dbReference type="PANTHER" id="PTHR35526:SF3">
    <property type="entry name" value="ANTI-SIGMA-F FACTOR RSBW"/>
    <property type="match status" value="1"/>
</dbReference>
<dbReference type="Proteomes" id="UP001500449">
    <property type="component" value="Unassembled WGS sequence"/>
</dbReference>
<dbReference type="SUPFAM" id="SSF55874">
    <property type="entry name" value="ATPase domain of HSP90 chaperone/DNA topoisomerase II/histidine kinase"/>
    <property type="match status" value="1"/>
</dbReference>